<comment type="function">
    <text evidence="2">Probably part of the ribosome quality control system (RQC). May mediate the addition of alanine residues (Ala tailing) to incompletely synthesized nascent chains from stalled ribosomes, leading to their degradation.</text>
</comment>
<keyword evidence="5" id="KW-1185">Reference proteome</keyword>
<keyword evidence="2" id="KW-0699">rRNA-binding</keyword>
<dbReference type="PANTHER" id="PTHR15239">
    <property type="entry name" value="NUCLEAR EXPORT MEDIATOR FACTOR NEMF"/>
    <property type="match status" value="1"/>
</dbReference>
<dbReference type="EMBL" id="NIZT01000020">
    <property type="protein sequence ID" value="RBQ23651.1"/>
    <property type="molecule type" value="Genomic_DNA"/>
</dbReference>
<dbReference type="GO" id="GO:0043023">
    <property type="term" value="F:ribosomal large subunit binding"/>
    <property type="evidence" value="ECO:0007669"/>
    <property type="project" value="UniProtKB-UniRule"/>
</dbReference>
<organism evidence="4 5">
    <name type="scientific">Candidatus Methanobinarius endosymbioticus</name>
    <dbReference type="NCBI Taxonomy" id="2006182"/>
    <lineage>
        <taxon>Archaea</taxon>
        <taxon>Methanobacteriati</taxon>
        <taxon>Methanobacteriota</taxon>
        <taxon>Methanomada group</taxon>
        <taxon>Methanobacteria</taxon>
        <taxon>Methanobacteriales</taxon>
        <taxon>Methanobacteriaceae</taxon>
        <taxon>Candidatus Methanobinarius</taxon>
    </lineage>
</organism>
<dbReference type="InterPro" id="IPR043681">
    <property type="entry name" value="RqcH_archaeal"/>
</dbReference>
<gene>
    <name evidence="2" type="primary">rqcH</name>
    <name evidence="4" type="ORF">ALNOE001_06990</name>
</gene>
<dbReference type="InterPro" id="IPR010979">
    <property type="entry name" value="Ribosomal_uS13-like_H2TH"/>
</dbReference>
<dbReference type="Pfam" id="PF05670">
    <property type="entry name" value="NFACT-R_1"/>
    <property type="match status" value="1"/>
</dbReference>
<dbReference type="Pfam" id="PF05833">
    <property type="entry name" value="NFACT_N"/>
    <property type="match status" value="1"/>
</dbReference>
<dbReference type="Gene3D" id="2.30.310.10">
    <property type="entry name" value="ibrinogen binding protein from staphylococcus aureus domain"/>
    <property type="match status" value="1"/>
</dbReference>
<dbReference type="GO" id="GO:0072344">
    <property type="term" value="P:rescue of stalled ribosome"/>
    <property type="evidence" value="ECO:0007669"/>
    <property type="project" value="UniProtKB-UniRule"/>
</dbReference>
<proteinExistence type="inferred from homology"/>
<dbReference type="FunFam" id="2.30.310.10:FF:000003">
    <property type="entry name" value="Zinc knuckle domain containing protein"/>
    <property type="match status" value="1"/>
</dbReference>
<keyword evidence="2" id="KW-0694">RNA-binding</keyword>
<keyword evidence="2" id="KW-0820">tRNA-binding</keyword>
<dbReference type="GO" id="GO:1990112">
    <property type="term" value="C:RQC complex"/>
    <property type="evidence" value="ECO:0007669"/>
    <property type="project" value="TreeGrafter"/>
</dbReference>
<dbReference type="InterPro" id="IPR051608">
    <property type="entry name" value="RQC_Subunit_NEMF"/>
</dbReference>
<dbReference type="HAMAP" id="MF_00844_A">
    <property type="entry name" value="RqcH_A"/>
    <property type="match status" value="1"/>
</dbReference>
<evidence type="ECO:0000313" key="4">
    <source>
        <dbReference type="EMBL" id="RBQ23651.1"/>
    </source>
</evidence>
<dbReference type="GO" id="GO:0000049">
    <property type="term" value="F:tRNA binding"/>
    <property type="evidence" value="ECO:0007669"/>
    <property type="project" value="UniProtKB-UniRule"/>
</dbReference>
<comment type="subunit">
    <text evidence="2">Associates with stalled 50S ribosomal subunits.</text>
</comment>
<evidence type="ECO:0000256" key="1">
    <source>
        <dbReference type="ARBA" id="ARBA00023054"/>
    </source>
</evidence>
<keyword evidence="1" id="KW-0175">Coiled coil</keyword>
<name>A0A366MBP0_9EURY</name>
<reference evidence="4 5" key="1">
    <citation type="submission" date="2018-06" db="EMBL/GenBank/DDBJ databases">
        <title>Genomic insight into two independent archaeal endosymbiosis events.</title>
        <authorList>
            <person name="Lind A.E."/>
            <person name="Lewis W.H."/>
            <person name="Spang A."/>
            <person name="Guy L."/>
            <person name="Embley M.T."/>
            <person name="Ettema T.J.G."/>
        </authorList>
    </citation>
    <scope>NUCLEOTIDE SEQUENCE [LARGE SCALE GENOMIC DNA]</scope>
    <source>
        <strain evidence="4">NOE</strain>
    </source>
</reference>
<dbReference type="Proteomes" id="UP000253099">
    <property type="component" value="Unassembled WGS sequence"/>
</dbReference>
<evidence type="ECO:0000313" key="5">
    <source>
        <dbReference type="Proteomes" id="UP000253099"/>
    </source>
</evidence>
<accession>A0A366MBP0</accession>
<sequence>MKTMSNVDISAICYELNSLLEGARVDKSFQPTNDTVIMRFHVKGTGRIDVVFQAGVRIHTTQYPLDNPKMPPSFPMVLRKHLKGANVVSIKQHHFDRVVEIKMKKDKIYTLVIELFSKGNIILLDKEDNIILPLKRKQWSDRDISSKKEYKYPTARGINPLNLEKSQLIELFQESDTDLIRTLARSGLGGIYSEEIILRYSIDKTKSSNDLTEEEISKIYEVINDIFNPLKNHKITPNIVTIKKNDESININDNESINKAKNTNKPKEDVLPLDIELYNAEEYNKEYFDNFNEAADEFFSKRIKNEIKEVQEAVWAKKVGKYEKRLRIQEETLDGFKKTSEISKEKGDILYANYSQIENLLKVIEDARSKEYPWKDIAKTLKKAKKSGMEEVQIVESMDKLGNLVLDIGDYKIAIDSKIPIPENAESYYEKAKKAKRKIEGDLIAITNTKKQLKKMEGKRDVAMENIMVPQKRVKKELKWYEKLRWFISSDNFLVIGGRDANTNEAVVKKYMDNDDIYLHSDIQGAASVVIKTESREITDNTLKESAIFAASFSSAWTKNYGTQDVYWVKPDQVSKTPESGEFLVKGSFIIRGNRNHIRGVNLKIAVGIVDYEGKRIMAGPINAIKTHTDNFVMIKPGYIKKEATAKKILYKINEDNVISLDDVVRVLPSGKCDIVDS</sequence>
<evidence type="ECO:0000259" key="3">
    <source>
        <dbReference type="Pfam" id="PF05670"/>
    </source>
</evidence>
<dbReference type="GO" id="GO:0019843">
    <property type="term" value="F:rRNA binding"/>
    <property type="evidence" value="ECO:0007669"/>
    <property type="project" value="UniProtKB-UniRule"/>
</dbReference>
<comment type="caution">
    <text evidence="4">The sequence shown here is derived from an EMBL/GenBank/DDBJ whole genome shotgun (WGS) entry which is preliminary data.</text>
</comment>
<dbReference type="SUPFAM" id="SSF46946">
    <property type="entry name" value="S13-like H2TH domain"/>
    <property type="match status" value="1"/>
</dbReference>
<dbReference type="AlphaFoldDB" id="A0A366MBP0"/>
<dbReference type="GO" id="GO:0005737">
    <property type="term" value="C:cytoplasm"/>
    <property type="evidence" value="ECO:0007669"/>
    <property type="project" value="UniProtKB-ARBA"/>
</dbReference>
<protein>
    <recommendedName>
        <fullName evidence="2">Archaeal Rqc2 homolog aRqcH</fullName>
        <shortName evidence="2">aRqcH</shortName>
    </recommendedName>
</protein>
<dbReference type="PANTHER" id="PTHR15239:SF6">
    <property type="entry name" value="RIBOSOME QUALITY CONTROL COMPLEX SUBUNIT NEMF"/>
    <property type="match status" value="1"/>
</dbReference>
<keyword evidence="2" id="KW-0648">Protein biosynthesis</keyword>
<dbReference type="InterPro" id="IPR008532">
    <property type="entry name" value="NFACT_RNA-bd"/>
</dbReference>
<dbReference type="NCBIfam" id="NF041120">
    <property type="entry name" value="RqcH_arch"/>
    <property type="match status" value="1"/>
</dbReference>
<feature type="domain" description="NFACT RNA-binding" evidence="3">
    <location>
        <begin position="483"/>
        <end position="593"/>
    </location>
</feature>
<comment type="similarity">
    <text evidence="2">Belongs to the NEMF family.</text>
</comment>
<evidence type="ECO:0000256" key="2">
    <source>
        <dbReference type="HAMAP-Rule" id="MF_00844"/>
    </source>
</evidence>